<accession>A0ABU4U2D2</accession>
<sequence length="221" mass="24304">MNVILHGAQARAADWDQVKALLEPAEVPERRGRGGVPLPAGYGLRTEIDDLHAVLDRHERPTLIGHSYGGLIALLTAQERDDLEALVLYEPAIGLDETVVKRFEEAVHRGDRDLALEIMVSELAGEPVFRDTDPERWLQAQDLLDTTVHELKAVMGYRYEPPKLSIPVTVVVGEHTDRLFGPAARDVVRDTGGKLVTVEGAGHIAHVTHPEVLAEIFATAR</sequence>
<evidence type="ECO:0000313" key="2">
    <source>
        <dbReference type="EMBL" id="MDX8054724.1"/>
    </source>
</evidence>
<proteinExistence type="predicted"/>
<keyword evidence="3" id="KW-1185">Reference proteome</keyword>
<dbReference type="GO" id="GO:0016787">
    <property type="term" value="F:hydrolase activity"/>
    <property type="evidence" value="ECO:0007669"/>
    <property type="project" value="UniProtKB-KW"/>
</dbReference>
<gene>
    <name evidence="2" type="ORF">SK571_35600</name>
</gene>
<dbReference type="InterPro" id="IPR000073">
    <property type="entry name" value="AB_hydrolase_1"/>
</dbReference>
<dbReference type="Gene3D" id="3.40.50.1820">
    <property type="entry name" value="alpha/beta hydrolase"/>
    <property type="match status" value="1"/>
</dbReference>
<organism evidence="2 3">
    <name type="scientific">Lentzea kristufekii</name>
    <dbReference type="NCBI Taxonomy" id="3095430"/>
    <lineage>
        <taxon>Bacteria</taxon>
        <taxon>Bacillati</taxon>
        <taxon>Actinomycetota</taxon>
        <taxon>Actinomycetes</taxon>
        <taxon>Pseudonocardiales</taxon>
        <taxon>Pseudonocardiaceae</taxon>
        <taxon>Lentzea</taxon>
    </lineage>
</organism>
<dbReference type="SUPFAM" id="SSF53474">
    <property type="entry name" value="alpha/beta-Hydrolases"/>
    <property type="match status" value="1"/>
</dbReference>
<dbReference type="EMBL" id="JAXAVV010000023">
    <property type="protein sequence ID" value="MDX8054724.1"/>
    <property type="molecule type" value="Genomic_DNA"/>
</dbReference>
<dbReference type="InterPro" id="IPR050266">
    <property type="entry name" value="AB_hydrolase_sf"/>
</dbReference>
<reference evidence="2 3" key="2">
    <citation type="submission" date="2023-11" db="EMBL/GenBank/DDBJ databases">
        <authorList>
            <person name="Lara A.C."/>
            <person name="Chronakova A."/>
        </authorList>
    </citation>
    <scope>NUCLEOTIDE SEQUENCE [LARGE SCALE GENOMIC DNA]</scope>
    <source>
        <strain evidence="2 3">BCCO 10_0798</strain>
    </source>
</reference>
<dbReference type="Proteomes" id="UP001271792">
    <property type="component" value="Unassembled WGS sequence"/>
</dbReference>
<reference evidence="2 3" key="1">
    <citation type="submission" date="2023-11" db="EMBL/GenBank/DDBJ databases">
        <title>Lentzea sokolovensis, sp. nov., Lentzea kristufkii, sp. nov., and Lentzea miocenensis, sp. nov., rare actinobacteria from Sokolov Coal Basin, Miocene lacustrine sediment, Czech Republic.</title>
        <authorList>
            <person name="Lara A."/>
            <person name="Kotroba L."/>
            <person name="Nouioui I."/>
            <person name="Neumann-Schaal M."/>
            <person name="Mast Y."/>
            <person name="Chronakova A."/>
        </authorList>
    </citation>
    <scope>NUCLEOTIDE SEQUENCE [LARGE SCALE GENOMIC DNA]</scope>
    <source>
        <strain evidence="2 3">BCCO 10_0798</strain>
    </source>
</reference>
<evidence type="ECO:0000313" key="3">
    <source>
        <dbReference type="Proteomes" id="UP001271792"/>
    </source>
</evidence>
<dbReference type="RefSeq" id="WP_319988494.1">
    <property type="nucleotide sequence ID" value="NZ_JAXAVV010000023.1"/>
</dbReference>
<dbReference type="InterPro" id="IPR029058">
    <property type="entry name" value="AB_hydrolase_fold"/>
</dbReference>
<feature type="domain" description="AB hydrolase-1" evidence="1">
    <location>
        <begin position="3"/>
        <end position="215"/>
    </location>
</feature>
<evidence type="ECO:0000259" key="1">
    <source>
        <dbReference type="Pfam" id="PF12697"/>
    </source>
</evidence>
<name>A0ABU4U2D2_9PSEU</name>
<protein>
    <submittedName>
        <fullName evidence="2">Alpha/beta hydrolase</fullName>
    </submittedName>
</protein>
<comment type="caution">
    <text evidence="2">The sequence shown here is derived from an EMBL/GenBank/DDBJ whole genome shotgun (WGS) entry which is preliminary data.</text>
</comment>
<keyword evidence="2" id="KW-0378">Hydrolase</keyword>
<dbReference type="PANTHER" id="PTHR43798">
    <property type="entry name" value="MONOACYLGLYCEROL LIPASE"/>
    <property type="match status" value="1"/>
</dbReference>
<dbReference type="Pfam" id="PF12697">
    <property type="entry name" value="Abhydrolase_6"/>
    <property type="match status" value="1"/>
</dbReference>